<dbReference type="SFLD" id="SFLDS00003">
    <property type="entry name" value="Haloacid_Dehalogenase"/>
    <property type="match status" value="1"/>
</dbReference>
<dbReference type="GO" id="GO:0016791">
    <property type="term" value="F:phosphatase activity"/>
    <property type="evidence" value="ECO:0007669"/>
    <property type="project" value="TreeGrafter"/>
</dbReference>
<dbReference type="SUPFAM" id="SSF56784">
    <property type="entry name" value="HAD-like"/>
    <property type="match status" value="1"/>
</dbReference>
<sequence length="279" mass="30213">MSRAERGNIKAVIFDLDGLLLDTEDIYTKIIQDKLKEHGKDFTWDIKAQMMGKSESEARRVLLTSLWPDPSAPDGLDPACPFDLVESKAEREDPKVIQALLGTKPMPGALRLVQHLAKHKIPMAIASGSSGNTLMLKRMKNADLFDPFGSSIVTGDDARLRRNKPHPDIFLLAAHSILGARASTPEDCQTSATPLASGLRRWGEEFDVDGLKGAEGEVLVFEDAISGVQAGAAAGMKVVWVPNANLKAISPSGEQLGATQVLDSLEEFAPVEWGLPTYQ</sequence>
<dbReference type="Proteomes" id="UP001176521">
    <property type="component" value="Unassembled WGS sequence"/>
</dbReference>
<proteinExistence type="predicted"/>
<name>A0AAN6G8N2_9BASI</name>
<dbReference type="AlphaFoldDB" id="A0AAN6G8N2"/>
<evidence type="ECO:0000313" key="2">
    <source>
        <dbReference type="Proteomes" id="UP001176521"/>
    </source>
</evidence>
<dbReference type="Pfam" id="PF00702">
    <property type="entry name" value="Hydrolase"/>
    <property type="match status" value="1"/>
</dbReference>
<reference evidence="1" key="1">
    <citation type="journal article" date="2023" name="PhytoFront">
        <title>Draft Genome Resources of Seven Strains of Tilletia horrida, Causal Agent of Kernel Smut of Rice.</title>
        <authorList>
            <person name="Khanal S."/>
            <person name="Antony Babu S."/>
            <person name="Zhou X.G."/>
        </authorList>
    </citation>
    <scope>NUCLEOTIDE SEQUENCE</scope>
    <source>
        <strain evidence="1">TX3</strain>
    </source>
</reference>
<accession>A0AAN6G8N2</accession>
<dbReference type="InterPro" id="IPR023214">
    <property type="entry name" value="HAD_sf"/>
</dbReference>
<dbReference type="PANTHER" id="PTHR18901">
    <property type="entry name" value="2-DEOXYGLUCOSE-6-PHOSPHATE PHOSPHATASE 2"/>
    <property type="match status" value="1"/>
</dbReference>
<dbReference type="EMBL" id="JAPDMQ010000328">
    <property type="protein sequence ID" value="KAK0527023.1"/>
    <property type="molecule type" value="Genomic_DNA"/>
</dbReference>
<organism evidence="1 2">
    <name type="scientific">Tilletia horrida</name>
    <dbReference type="NCBI Taxonomy" id="155126"/>
    <lineage>
        <taxon>Eukaryota</taxon>
        <taxon>Fungi</taxon>
        <taxon>Dikarya</taxon>
        <taxon>Basidiomycota</taxon>
        <taxon>Ustilaginomycotina</taxon>
        <taxon>Exobasidiomycetes</taxon>
        <taxon>Tilletiales</taxon>
        <taxon>Tilletiaceae</taxon>
        <taxon>Tilletia</taxon>
    </lineage>
</organism>
<evidence type="ECO:0000313" key="1">
    <source>
        <dbReference type="EMBL" id="KAK0527023.1"/>
    </source>
</evidence>
<dbReference type="FunFam" id="1.10.150.240:FF:000001">
    <property type="entry name" value="Haloacid dehalogenase-like hydrolase domain"/>
    <property type="match status" value="1"/>
</dbReference>
<dbReference type="InterPro" id="IPR023198">
    <property type="entry name" value="PGP-like_dom2"/>
</dbReference>
<dbReference type="SFLD" id="SFLDG01129">
    <property type="entry name" value="C1.5:_HAD__Beta-PGM__Phosphata"/>
    <property type="match status" value="1"/>
</dbReference>
<dbReference type="InterPro" id="IPR036412">
    <property type="entry name" value="HAD-like_sf"/>
</dbReference>
<dbReference type="Gene3D" id="3.40.50.1000">
    <property type="entry name" value="HAD superfamily/HAD-like"/>
    <property type="match status" value="1"/>
</dbReference>
<keyword evidence="2" id="KW-1185">Reference proteome</keyword>
<protein>
    <submittedName>
        <fullName evidence="1">Uncharacterized protein</fullName>
    </submittedName>
</protein>
<dbReference type="Gene3D" id="1.10.150.240">
    <property type="entry name" value="Putative phosphatase, domain 2"/>
    <property type="match status" value="1"/>
</dbReference>
<comment type="caution">
    <text evidence="1">The sequence shown here is derived from an EMBL/GenBank/DDBJ whole genome shotgun (WGS) entry which is preliminary data.</text>
</comment>
<gene>
    <name evidence="1" type="ORF">OC842_005002</name>
</gene>
<dbReference type="PANTHER" id="PTHR18901:SF38">
    <property type="entry name" value="PSEUDOURIDINE-5'-PHOSPHATASE"/>
    <property type="match status" value="1"/>
</dbReference>